<reference evidence="2 3" key="1">
    <citation type="submission" date="2018-06" db="EMBL/GenBank/DDBJ databases">
        <title>Complete Genome Sequence of Desulfobacter hydrogenophilus (DSM3380).</title>
        <authorList>
            <person name="Marietou A."/>
            <person name="Schreiber L."/>
            <person name="Marshall I."/>
            <person name="Jorgensen B."/>
        </authorList>
    </citation>
    <scope>NUCLEOTIDE SEQUENCE [LARGE SCALE GENOMIC DNA]</scope>
    <source>
        <strain evidence="2 3">DSM 3380</strain>
    </source>
</reference>
<dbReference type="EMBL" id="QLNI01000006">
    <property type="protein sequence ID" value="RAM03269.1"/>
    <property type="molecule type" value="Genomic_DNA"/>
</dbReference>
<evidence type="ECO:0000313" key="1">
    <source>
        <dbReference type="EMBL" id="QBH12534.1"/>
    </source>
</evidence>
<proteinExistence type="predicted"/>
<name>A0A328FFX8_9BACT</name>
<dbReference type="Proteomes" id="UP000293902">
    <property type="component" value="Chromosome"/>
</dbReference>
<keyword evidence="4" id="KW-1185">Reference proteome</keyword>
<reference evidence="1 4" key="2">
    <citation type="submission" date="2019-02" db="EMBL/GenBank/DDBJ databases">
        <title>Complete genome sequence of Desulfobacter hydrogenophilus AcRS1.</title>
        <authorList>
            <person name="Marietou A."/>
            <person name="Lund M.B."/>
            <person name="Marshall I.P.G."/>
            <person name="Schreiber L."/>
            <person name="Jorgensen B."/>
        </authorList>
    </citation>
    <scope>NUCLEOTIDE SEQUENCE [LARGE SCALE GENOMIC DNA]</scope>
    <source>
        <strain evidence="1 4">AcRS1</strain>
    </source>
</reference>
<dbReference type="EMBL" id="CP036313">
    <property type="protein sequence ID" value="QBH12534.1"/>
    <property type="molecule type" value="Genomic_DNA"/>
</dbReference>
<sequence length="334" mass="36639">MSILTAGAVRPSSPTLISQMNMNAQGSTTNGWDIVFNMGLSQINASLRNQYDTLKHATLYKNTIDAVTRTKVVEGVWAIKKFHMEYGYPLLTFSVNNDNTVKLQMPIEKGALTSCIQTGSDPEKCDPPISIAGKLLTAIVKLAKTQGTAQVDGKNHNLLKVELDMSQGAFTVDNMEISDEEKVELNKAIKAYFVENPVTYLINQLDLTNIPVLDDMRPNGFLFKVLKTPSETEMLQMFIQTGNRALLNPTLTFLNGVSDPLPSGMETSLIIRSNLFFGKILPQSMTKGAWSLEGRSDTDSAKASWADFTNAPVSASGISLKDLTQISTYTSPRE</sequence>
<organism evidence="2 3">
    <name type="scientific">Desulfobacter hydrogenophilus</name>
    <dbReference type="NCBI Taxonomy" id="2291"/>
    <lineage>
        <taxon>Bacteria</taxon>
        <taxon>Pseudomonadati</taxon>
        <taxon>Thermodesulfobacteriota</taxon>
        <taxon>Desulfobacteria</taxon>
        <taxon>Desulfobacterales</taxon>
        <taxon>Desulfobacteraceae</taxon>
        <taxon>Desulfobacter</taxon>
    </lineage>
</organism>
<dbReference type="AlphaFoldDB" id="A0A328FFX8"/>
<gene>
    <name evidence="2" type="ORF">DO021_04080</name>
    <name evidence="1" type="ORF">EYB58_06160</name>
</gene>
<evidence type="ECO:0000313" key="4">
    <source>
        <dbReference type="Proteomes" id="UP000293902"/>
    </source>
</evidence>
<dbReference type="RefSeq" id="WP_111953990.1">
    <property type="nucleotide sequence ID" value="NZ_CP036313.1"/>
</dbReference>
<accession>A0A328FFX8</accession>
<dbReference type="OrthoDB" id="8565372at2"/>
<dbReference type="Proteomes" id="UP000248798">
    <property type="component" value="Unassembled WGS sequence"/>
</dbReference>
<protein>
    <submittedName>
        <fullName evidence="2">Uncharacterized protein</fullName>
    </submittedName>
</protein>
<evidence type="ECO:0000313" key="2">
    <source>
        <dbReference type="EMBL" id="RAM03269.1"/>
    </source>
</evidence>
<evidence type="ECO:0000313" key="3">
    <source>
        <dbReference type="Proteomes" id="UP000248798"/>
    </source>
</evidence>